<dbReference type="Proteomes" id="UP000591272">
    <property type="component" value="Unassembled WGS sequence"/>
</dbReference>
<dbReference type="RefSeq" id="WP_179831392.1">
    <property type="nucleotide sequence ID" value="NZ_BMRD01000003.1"/>
</dbReference>
<accession>A0A7Y9G4D5</accession>
<dbReference type="EMBL" id="JACCBT010000001">
    <property type="protein sequence ID" value="NYE09783.1"/>
    <property type="molecule type" value="Genomic_DNA"/>
</dbReference>
<dbReference type="InterPro" id="IPR032710">
    <property type="entry name" value="NTF2-like_dom_sf"/>
</dbReference>
<keyword evidence="3" id="KW-1185">Reference proteome</keyword>
<dbReference type="Gene3D" id="3.10.450.50">
    <property type="match status" value="1"/>
</dbReference>
<gene>
    <name evidence="2" type="ORF">BJ999_000079</name>
</gene>
<dbReference type="InterPro" id="IPR037401">
    <property type="entry name" value="SnoaL-like"/>
</dbReference>
<proteinExistence type="predicted"/>
<feature type="domain" description="SnoaL-like" evidence="1">
    <location>
        <begin position="2"/>
        <end position="116"/>
    </location>
</feature>
<evidence type="ECO:0000259" key="1">
    <source>
        <dbReference type="Pfam" id="PF13577"/>
    </source>
</evidence>
<protein>
    <recommendedName>
        <fullName evidence="1">SnoaL-like domain-containing protein</fullName>
    </recommendedName>
</protein>
<organism evidence="2 3">
    <name type="scientific">Actinomadura citrea</name>
    <dbReference type="NCBI Taxonomy" id="46158"/>
    <lineage>
        <taxon>Bacteria</taxon>
        <taxon>Bacillati</taxon>
        <taxon>Actinomycetota</taxon>
        <taxon>Actinomycetes</taxon>
        <taxon>Streptosporangiales</taxon>
        <taxon>Thermomonosporaceae</taxon>
        <taxon>Actinomadura</taxon>
    </lineage>
</organism>
<evidence type="ECO:0000313" key="3">
    <source>
        <dbReference type="Proteomes" id="UP000591272"/>
    </source>
</evidence>
<dbReference type="SUPFAM" id="SSF54427">
    <property type="entry name" value="NTF2-like"/>
    <property type="match status" value="1"/>
</dbReference>
<name>A0A7Y9G4D5_9ACTN</name>
<sequence>MDDRAELSDLVSRLGSWLDDKSPGDGRALFAEGAEAHTQGGVAKGIDALVAQARRNHTVPTQHFITDPLIDVDGDQAAIGANLLVVFAREDGLRLLGERYELRAVRTAEGWRITRVEARPIWEAVNL</sequence>
<dbReference type="AlphaFoldDB" id="A0A7Y9G4D5"/>
<comment type="caution">
    <text evidence="2">The sequence shown here is derived from an EMBL/GenBank/DDBJ whole genome shotgun (WGS) entry which is preliminary data.</text>
</comment>
<dbReference type="Pfam" id="PF13577">
    <property type="entry name" value="SnoaL_4"/>
    <property type="match status" value="1"/>
</dbReference>
<evidence type="ECO:0000313" key="2">
    <source>
        <dbReference type="EMBL" id="NYE09783.1"/>
    </source>
</evidence>
<reference evidence="2 3" key="1">
    <citation type="submission" date="2020-07" db="EMBL/GenBank/DDBJ databases">
        <title>Sequencing the genomes of 1000 actinobacteria strains.</title>
        <authorList>
            <person name="Klenk H.-P."/>
        </authorList>
    </citation>
    <scope>NUCLEOTIDE SEQUENCE [LARGE SCALE GENOMIC DNA]</scope>
    <source>
        <strain evidence="2 3">DSM 43461</strain>
    </source>
</reference>